<dbReference type="GO" id="GO:0016787">
    <property type="term" value="F:hydrolase activity"/>
    <property type="evidence" value="ECO:0007669"/>
    <property type="project" value="UniProtKB-KW"/>
</dbReference>
<name>A0ABX0FW25_9BURK</name>
<evidence type="ECO:0000313" key="3">
    <source>
        <dbReference type="EMBL" id="NGZ88636.1"/>
    </source>
</evidence>
<reference evidence="4" key="2">
    <citation type="submission" date="2023-07" db="EMBL/GenBank/DDBJ databases">
        <title>Duganella aceri sp. nov., isolated from tree sap.</title>
        <authorList>
            <person name="Kim I.S."/>
        </authorList>
    </citation>
    <scope>NUCLEOTIDE SEQUENCE [LARGE SCALE GENOMIC DNA]</scope>
    <source>
        <strain evidence="4">SAP-35</strain>
    </source>
</reference>
<reference evidence="3 4" key="1">
    <citation type="submission" date="2020-01" db="EMBL/GenBank/DDBJ databases">
        <authorList>
            <person name="Lee S.D."/>
        </authorList>
    </citation>
    <scope>NUCLEOTIDE SEQUENCE [LARGE SCALE GENOMIC DNA]</scope>
    <source>
        <strain evidence="3 4">SAP-35</strain>
    </source>
</reference>
<keyword evidence="3" id="KW-0378">Hydrolase</keyword>
<dbReference type="Gene3D" id="3.40.50.1820">
    <property type="entry name" value="alpha/beta hydrolase"/>
    <property type="match status" value="1"/>
</dbReference>
<dbReference type="RefSeq" id="WP_166108750.1">
    <property type="nucleotide sequence ID" value="NZ_JAADJT010000038.1"/>
</dbReference>
<feature type="domain" description="GPI inositol-deacylase PGAP1-like alpha/beta" evidence="2">
    <location>
        <begin position="172"/>
        <end position="222"/>
    </location>
</feature>
<evidence type="ECO:0000259" key="2">
    <source>
        <dbReference type="Pfam" id="PF07819"/>
    </source>
</evidence>
<dbReference type="InterPro" id="IPR029058">
    <property type="entry name" value="AB_hydrolase_fold"/>
</dbReference>
<dbReference type="InterPro" id="IPR012908">
    <property type="entry name" value="PGAP1-ab_dom-like"/>
</dbReference>
<protein>
    <submittedName>
        <fullName evidence="3">Alpha/beta hydrolase</fullName>
    </submittedName>
</protein>
<dbReference type="EMBL" id="JAADJT010000038">
    <property type="protein sequence ID" value="NGZ88636.1"/>
    <property type="molecule type" value="Genomic_DNA"/>
</dbReference>
<evidence type="ECO:0000256" key="1">
    <source>
        <dbReference type="SAM" id="MobiDB-lite"/>
    </source>
</evidence>
<sequence length="329" mass="36596">MGSNLRAITSGSRNLELRPGEAAWRPPNGKKAGLSEAHKWSKRSPAIRQNILDADTLEVDPTGEIIEIPKRSNEDTCRARGWGEIHADSYGELLCTLEQNLNSTFKVSSGNAEMESTWVDINGYDRRDWGSSKDGIGAPLTVDELKKFAAYHYPVYAFGYNWLHSNEVSAGHLRERIELIIASWTRSTHTCTKVMLITHSMGGMVARACAKQIPEKIAGVVHGVMPALGAPACYRRLACGTEASSPGKGRLERFAMEKFAEIAGKTTDETTPVLALSSGPLELLPTHLHSKWISVQLKLPKDPYSVELNFPDRNPYKFYKDFECWYRAI</sequence>
<keyword evidence="4" id="KW-1185">Reference proteome</keyword>
<dbReference type="Proteomes" id="UP000666369">
    <property type="component" value="Unassembled WGS sequence"/>
</dbReference>
<accession>A0ABX0FW25</accession>
<gene>
    <name evidence="3" type="ORF">GW587_30865</name>
</gene>
<comment type="caution">
    <text evidence="3">The sequence shown here is derived from an EMBL/GenBank/DDBJ whole genome shotgun (WGS) entry which is preliminary data.</text>
</comment>
<organism evidence="3 4">
    <name type="scientific">Duganella aceris</name>
    <dbReference type="NCBI Taxonomy" id="2703883"/>
    <lineage>
        <taxon>Bacteria</taxon>
        <taxon>Pseudomonadati</taxon>
        <taxon>Pseudomonadota</taxon>
        <taxon>Betaproteobacteria</taxon>
        <taxon>Burkholderiales</taxon>
        <taxon>Oxalobacteraceae</taxon>
        <taxon>Telluria group</taxon>
        <taxon>Duganella</taxon>
    </lineage>
</organism>
<proteinExistence type="predicted"/>
<evidence type="ECO:0000313" key="4">
    <source>
        <dbReference type="Proteomes" id="UP000666369"/>
    </source>
</evidence>
<dbReference type="Pfam" id="PF07819">
    <property type="entry name" value="PGAP1"/>
    <property type="match status" value="1"/>
</dbReference>
<feature type="region of interest" description="Disordered" evidence="1">
    <location>
        <begin position="17"/>
        <end position="39"/>
    </location>
</feature>
<dbReference type="SUPFAM" id="SSF53474">
    <property type="entry name" value="alpha/beta-Hydrolases"/>
    <property type="match status" value="1"/>
</dbReference>